<evidence type="ECO:0000256" key="8">
    <source>
        <dbReference type="ARBA" id="ARBA00047746"/>
    </source>
</evidence>
<dbReference type="InterPro" id="IPR036025">
    <property type="entry name" value="RtcB-like_sf"/>
</dbReference>
<evidence type="ECO:0000256" key="10">
    <source>
        <dbReference type="PIRSR" id="PIRSR601233-2"/>
    </source>
</evidence>
<keyword evidence="7 11" id="KW-0464">Manganese</keyword>
<protein>
    <recommendedName>
        <fullName evidence="1">3'-phosphate/5'-hydroxy nucleic acid ligase</fullName>
        <ecNumber evidence="1">6.5.1.8</ecNumber>
    </recommendedName>
</protein>
<evidence type="ECO:0000256" key="4">
    <source>
        <dbReference type="ARBA" id="ARBA00022741"/>
    </source>
</evidence>
<dbReference type="InterPro" id="IPR001233">
    <property type="entry name" value="RtcB"/>
</dbReference>
<dbReference type="KEGG" id="chq:AQ619_07350"/>
<evidence type="ECO:0000256" key="7">
    <source>
        <dbReference type="ARBA" id="ARBA00023211"/>
    </source>
</evidence>
<keyword evidence="4 10" id="KW-0547">Nucleotide-binding</keyword>
<evidence type="ECO:0000256" key="3">
    <source>
        <dbReference type="ARBA" id="ARBA00022723"/>
    </source>
</evidence>
<dbReference type="NCBIfam" id="TIGR03073">
    <property type="entry name" value="release_rtcB"/>
    <property type="match status" value="1"/>
</dbReference>
<evidence type="ECO:0000256" key="9">
    <source>
        <dbReference type="PIRSR" id="PIRSR601233-1"/>
    </source>
</evidence>
<keyword evidence="2" id="KW-0436">Ligase</keyword>
<feature type="binding site" evidence="10">
    <location>
        <position position="268"/>
    </location>
    <ligand>
        <name>GMP</name>
        <dbReference type="ChEBI" id="CHEBI:58115"/>
    </ligand>
</feature>
<accession>A0A0P0NZE7</accession>
<keyword evidence="5" id="KW-0692">RNA repair</keyword>
<evidence type="ECO:0000256" key="11">
    <source>
        <dbReference type="PIRSR" id="PIRSR601233-3"/>
    </source>
</evidence>
<evidence type="ECO:0000313" key="12">
    <source>
        <dbReference type="EMBL" id="ALL13184.1"/>
    </source>
</evidence>
<comment type="catalytic activity">
    <reaction evidence="8">
        <text>a 3'-end 3'-phospho-ribonucleotide-RNA + a 5'-end dephospho-ribonucleoside-RNA + GTP = a ribonucleotidyl-ribonucleotide-RNA + GMP + diphosphate</text>
        <dbReference type="Rhea" id="RHEA:68076"/>
        <dbReference type="Rhea" id="RHEA-COMP:10463"/>
        <dbReference type="Rhea" id="RHEA-COMP:13936"/>
        <dbReference type="Rhea" id="RHEA-COMP:17355"/>
        <dbReference type="ChEBI" id="CHEBI:33019"/>
        <dbReference type="ChEBI" id="CHEBI:37565"/>
        <dbReference type="ChEBI" id="CHEBI:58115"/>
        <dbReference type="ChEBI" id="CHEBI:83062"/>
        <dbReference type="ChEBI" id="CHEBI:138284"/>
        <dbReference type="ChEBI" id="CHEBI:173118"/>
        <dbReference type="EC" id="6.5.1.8"/>
    </reaction>
</comment>
<keyword evidence="3 11" id="KW-0479">Metal-binding</keyword>
<organism evidence="12 13">
    <name type="scientific">Caulobacter henricii</name>
    <dbReference type="NCBI Taxonomy" id="69395"/>
    <lineage>
        <taxon>Bacteria</taxon>
        <taxon>Pseudomonadati</taxon>
        <taxon>Pseudomonadota</taxon>
        <taxon>Alphaproteobacteria</taxon>
        <taxon>Caulobacterales</taxon>
        <taxon>Caulobacteraceae</taxon>
        <taxon>Caulobacter</taxon>
    </lineage>
</organism>
<name>A0A0P0NZE7_9CAUL</name>
<dbReference type="Pfam" id="PF01139">
    <property type="entry name" value="RtcB"/>
    <property type="match status" value="2"/>
</dbReference>
<sequence>MSLSPKITLISAEPSRLDPAAVEQLEATARYKGIERVVGLPDLHVGAGIAVGAAFWSPDRVWPHLVGGDIGCGMGLWELSSPVRKFRLGSVERKLHGLDEAWSGDTLAAVMGFGLPPNLAGPALGTIGGGNHFVEFQRIEEVVDGERFETLGLQTDRVWMMVHSGSRGLGQAVLQTHKTEPVDAGMLAASPEGQAYLAEHDQAMAWAVLNRRIIAQRFCEAIGADARPVLDICHNCVTSHLGGWLHRKGAAPGDRGLVAIPGSRGDFSYLVEPIADGADQALCSLAHGAGRKWSRSDAHARLSERFRIADLQRTALGSQVICEDRRLIYEEAPQAYKDIQRVVADLEHAGLVRVIARLRPLLNYKTRATS</sequence>
<dbReference type="EMBL" id="CP013002">
    <property type="protein sequence ID" value="ALL13184.1"/>
    <property type="molecule type" value="Genomic_DNA"/>
</dbReference>
<evidence type="ECO:0000256" key="5">
    <source>
        <dbReference type="ARBA" id="ARBA00022800"/>
    </source>
</evidence>
<keyword evidence="13" id="KW-1185">Reference proteome</keyword>
<feature type="binding site" evidence="11">
    <location>
        <position position="132"/>
    </location>
    <ligand>
        <name>Mn(2+)</name>
        <dbReference type="ChEBI" id="CHEBI:29035"/>
        <label>1</label>
    </ligand>
</feature>
<comment type="cofactor">
    <cofactor evidence="11">
        <name>Mn(2+)</name>
        <dbReference type="ChEBI" id="CHEBI:29035"/>
    </cofactor>
    <text evidence="11">Binds 2 manganese ions per subunit.</text>
</comment>
<dbReference type="NCBIfam" id="NF007153">
    <property type="entry name" value="PRK09588.1"/>
    <property type="match status" value="1"/>
</dbReference>
<dbReference type="GO" id="GO:0046872">
    <property type="term" value="F:metal ion binding"/>
    <property type="evidence" value="ECO:0007669"/>
    <property type="project" value="UniProtKB-KW"/>
</dbReference>
<dbReference type="AlphaFoldDB" id="A0A0P0NZE7"/>
<feature type="binding site" evidence="11">
    <location>
        <position position="234"/>
    </location>
    <ligand>
        <name>Mn(2+)</name>
        <dbReference type="ChEBI" id="CHEBI:29035"/>
        <label>2</label>
    </ligand>
</feature>
<proteinExistence type="predicted"/>
<dbReference type="PANTHER" id="PTHR11118">
    <property type="entry name" value="RNA-SPLICING LIGASE RTCB HOMOLOG"/>
    <property type="match status" value="1"/>
</dbReference>
<evidence type="ECO:0000256" key="1">
    <source>
        <dbReference type="ARBA" id="ARBA00012726"/>
    </source>
</evidence>
<dbReference type="EC" id="6.5.1.8" evidence="1"/>
<feature type="binding site" evidence="11">
    <location>
        <position position="163"/>
    </location>
    <ligand>
        <name>Mn(2+)</name>
        <dbReference type="ChEBI" id="CHEBI:29035"/>
        <label>2</label>
    </ligand>
</feature>
<dbReference type="Gene3D" id="3.90.1860.10">
    <property type="entry name" value="tRNA-splicing ligase RtcB"/>
    <property type="match status" value="2"/>
</dbReference>
<gene>
    <name evidence="12" type="ORF">AQ619_07350</name>
</gene>
<dbReference type="RefSeq" id="WP_062145938.1">
    <property type="nucleotide sequence ID" value="NZ_CP013002.1"/>
</dbReference>
<dbReference type="OrthoDB" id="9802323at2"/>
<feature type="binding site" evidence="10">
    <location>
        <begin position="287"/>
        <end position="290"/>
    </location>
    <ligand>
        <name>GMP</name>
        <dbReference type="ChEBI" id="CHEBI:58115"/>
    </ligand>
</feature>
<dbReference type="PANTHER" id="PTHR11118:SF1">
    <property type="entry name" value="RNA-SPLICING LIGASE RTCB HOMOLOG"/>
    <property type="match status" value="1"/>
</dbReference>
<dbReference type="GO" id="GO:0005525">
    <property type="term" value="F:GTP binding"/>
    <property type="evidence" value="ECO:0007669"/>
    <property type="project" value="UniProtKB-KW"/>
</dbReference>
<evidence type="ECO:0000313" key="13">
    <source>
        <dbReference type="Proteomes" id="UP000056905"/>
    </source>
</evidence>
<dbReference type="Proteomes" id="UP000056905">
    <property type="component" value="Chromosome"/>
</dbReference>
<dbReference type="GO" id="GO:0006396">
    <property type="term" value="P:RNA processing"/>
    <property type="evidence" value="ECO:0007669"/>
    <property type="project" value="InterPro"/>
</dbReference>
<dbReference type="InterPro" id="IPR017510">
    <property type="entry name" value="RtcB2"/>
</dbReference>
<reference evidence="12 13" key="1">
    <citation type="submission" date="2015-10" db="EMBL/GenBank/DDBJ databases">
        <title>Conservation of the essential genome among Caulobacter and Brevundimonas species.</title>
        <authorList>
            <person name="Scott D."/>
            <person name="Ely B."/>
        </authorList>
    </citation>
    <scope>NUCLEOTIDE SEQUENCE [LARGE SCALE GENOMIC DNA]</scope>
    <source>
        <strain evidence="12 13">CB4</strain>
    </source>
</reference>
<evidence type="ECO:0000256" key="6">
    <source>
        <dbReference type="ARBA" id="ARBA00023134"/>
    </source>
</evidence>
<dbReference type="GO" id="GO:0003972">
    <property type="term" value="F:RNA ligase (ATP) activity"/>
    <property type="evidence" value="ECO:0007669"/>
    <property type="project" value="TreeGrafter"/>
</dbReference>
<keyword evidence="6 10" id="KW-0342">GTP-binding</keyword>
<dbReference type="GO" id="GO:0170057">
    <property type="term" value="F:RNA ligase (GTP) activity"/>
    <property type="evidence" value="ECO:0007669"/>
    <property type="project" value="UniProtKB-EC"/>
</dbReference>
<feature type="binding site" evidence="10">
    <location>
        <begin position="234"/>
        <end position="235"/>
    </location>
    <ligand>
        <name>GMP</name>
        <dbReference type="ChEBI" id="CHEBI:58115"/>
    </ligand>
</feature>
<feature type="binding site" evidence="10">
    <location>
        <begin position="131"/>
        <end position="135"/>
    </location>
    <ligand>
        <name>GMP</name>
        <dbReference type="ChEBI" id="CHEBI:58115"/>
    </ligand>
</feature>
<dbReference type="STRING" id="69395.AQ619_07350"/>
<dbReference type="SUPFAM" id="SSF103365">
    <property type="entry name" value="Hypothetical protein PH1602"/>
    <property type="match status" value="1"/>
</dbReference>
<evidence type="ECO:0000256" key="2">
    <source>
        <dbReference type="ARBA" id="ARBA00022598"/>
    </source>
</evidence>
<feature type="active site" description="GMP-histidine intermediate" evidence="9">
    <location>
        <position position="287"/>
    </location>
</feature>
<dbReference type="GO" id="GO:0042245">
    <property type="term" value="P:RNA repair"/>
    <property type="evidence" value="ECO:0007669"/>
    <property type="project" value="UniProtKB-KW"/>
</dbReference>